<protein>
    <submittedName>
        <fullName evidence="8">Efflux RND transporter periplasmic adaptor subunit</fullName>
    </submittedName>
</protein>
<evidence type="ECO:0000259" key="7">
    <source>
        <dbReference type="Pfam" id="PF25967"/>
    </source>
</evidence>
<comment type="similarity">
    <text evidence="2">Belongs to the membrane fusion protein (MFP) (TC 8.A.1) family.</text>
</comment>
<dbReference type="InterPro" id="IPR058626">
    <property type="entry name" value="MdtA-like_b-barrel"/>
</dbReference>
<feature type="domain" description="Multidrug resistance protein MdtA-like C-terminal permuted SH3" evidence="7">
    <location>
        <begin position="298"/>
        <end position="359"/>
    </location>
</feature>
<feature type="domain" description="Multidrug resistance protein MdtA-like alpha-helical hairpin" evidence="4">
    <location>
        <begin position="105"/>
        <end position="174"/>
    </location>
</feature>
<evidence type="ECO:0000259" key="5">
    <source>
        <dbReference type="Pfam" id="PF25917"/>
    </source>
</evidence>
<evidence type="ECO:0000313" key="8">
    <source>
        <dbReference type="EMBL" id="GAA3925390.1"/>
    </source>
</evidence>
<accession>A0ABP7MKQ5</accession>
<evidence type="ECO:0000313" key="9">
    <source>
        <dbReference type="Proteomes" id="UP001501727"/>
    </source>
</evidence>
<dbReference type="InterPro" id="IPR006143">
    <property type="entry name" value="RND_pump_MFP"/>
</dbReference>
<feature type="domain" description="Multidrug resistance protein MdtA-like barrel-sandwich hybrid" evidence="5">
    <location>
        <begin position="64"/>
        <end position="205"/>
    </location>
</feature>
<dbReference type="Gene3D" id="1.10.287.470">
    <property type="entry name" value="Helix hairpin bin"/>
    <property type="match status" value="1"/>
</dbReference>
<dbReference type="RefSeq" id="WP_344759771.1">
    <property type="nucleotide sequence ID" value="NZ_BAAAZU010000010.1"/>
</dbReference>
<organism evidence="8 9">
    <name type="scientific">Luteimonas lutimaris</name>
    <dbReference type="NCBI Taxonomy" id="698645"/>
    <lineage>
        <taxon>Bacteria</taxon>
        <taxon>Pseudomonadati</taxon>
        <taxon>Pseudomonadota</taxon>
        <taxon>Gammaproteobacteria</taxon>
        <taxon>Lysobacterales</taxon>
        <taxon>Lysobacteraceae</taxon>
        <taxon>Luteimonas</taxon>
    </lineage>
</organism>
<name>A0ABP7MKQ5_9GAMM</name>
<comment type="subcellular location">
    <subcellularLocation>
        <location evidence="1">Cell inner membrane</location>
        <topology evidence="1">Lipid-anchor</topology>
    </subcellularLocation>
</comment>
<evidence type="ECO:0000256" key="1">
    <source>
        <dbReference type="ARBA" id="ARBA00004519"/>
    </source>
</evidence>
<dbReference type="InterPro" id="IPR058624">
    <property type="entry name" value="MdtA-like_HH"/>
</dbReference>
<dbReference type="Gene3D" id="2.40.30.170">
    <property type="match status" value="1"/>
</dbReference>
<feature type="region of interest" description="Disordered" evidence="3">
    <location>
        <begin position="357"/>
        <end position="404"/>
    </location>
</feature>
<dbReference type="NCBIfam" id="TIGR01730">
    <property type="entry name" value="RND_mfp"/>
    <property type="match status" value="1"/>
</dbReference>
<dbReference type="Pfam" id="PF25944">
    <property type="entry name" value="Beta-barrel_RND"/>
    <property type="match status" value="1"/>
</dbReference>
<dbReference type="InterPro" id="IPR058627">
    <property type="entry name" value="MdtA-like_C"/>
</dbReference>
<feature type="domain" description="Multidrug resistance protein MdtA-like beta-barrel" evidence="6">
    <location>
        <begin position="211"/>
        <end position="294"/>
    </location>
</feature>
<feature type="compositionally biased region" description="Basic and acidic residues" evidence="3">
    <location>
        <begin position="391"/>
        <end position="404"/>
    </location>
</feature>
<proteinExistence type="inferred from homology"/>
<dbReference type="SUPFAM" id="SSF111369">
    <property type="entry name" value="HlyD-like secretion proteins"/>
    <property type="match status" value="1"/>
</dbReference>
<dbReference type="Pfam" id="PF25967">
    <property type="entry name" value="RND-MFP_C"/>
    <property type="match status" value="1"/>
</dbReference>
<dbReference type="Proteomes" id="UP001501727">
    <property type="component" value="Unassembled WGS sequence"/>
</dbReference>
<dbReference type="Pfam" id="PF25917">
    <property type="entry name" value="BSH_RND"/>
    <property type="match status" value="1"/>
</dbReference>
<evidence type="ECO:0000259" key="6">
    <source>
        <dbReference type="Pfam" id="PF25944"/>
    </source>
</evidence>
<dbReference type="PROSITE" id="PS51257">
    <property type="entry name" value="PROKAR_LIPOPROTEIN"/>
    <property type="match status" value="1"/>
</dbReference>
<dbReference type="Gene3D" id="2.40.420.20">
    <property type="match status" value="1"/>
</dbReference>
<evidence type="ECO:0000256" key="2">
    <source>
        <dbReference type="ARBA" id="ARBA00009477"/>
    </source>
</evidence>
<feature type="compositionally biased region" description="Low complexity" evidence="3">
    <location>
        <begin position="365"/>
        <end position="390"/>
    </location>
</feature>
<evidence type="ECO:0000256" key="3">
    <source>
        <dbReference type="SAM" id="MobiDB-lite"/>
    </source>
</evidence>
<comment type="caution">
    <text evidence="8">The sequence shown here is derived from an EMBL/GenBank/DDBJ whole genome shotgun (WGS) entry which is preliminary data.</text>
</comment>
<dbReference type="Pfam" id="PF25876">
    <property type="entry name" value="HH_MFP_RND"/>
    <property type="match status" value="1"/>
</dbReference>
<keyword evidence="9" id="KW-1185">Reference proteome</keyword>
<evidence type="ECO:0000259" key="4">
    <source>
        <dbReference type="Pfam" id="PF25876"/>
    </source>
</evidence>
<dbReference type="EMBL" id="BAAAZU010000010">
    <property type="protein sequence ID" value="GAA3925390.1"/>
    <property type="molecule type" value="Genomic_DNA"/>
</dbReference>
<dbReference type="Gene3D" id="2.40.50.100">
    <property type="match status" value="1"/>
</dbReference>
<dbReference type="PANTHER" id="PTHR30158">
    <property type="entry name" value="ACRA/E-RELATED COMPONENT OF DRUG EFFLUX TRANSPORTER"/>
    <property type="match status" value="1"/>
</dbReference>
<dbReference type="PANTHER" id="PTHR30158:SF3">
    <property type="entry name" value="MULTIDRUG EFFLUX PUMP SUBUNIT ACRA-RELATED"/>
    <property type="match status" value="1"/>
</dbReference>
<sequence>MTMHIRTLAVAGAILLLSACGKGDEAGPGGEAGAMPPPQVGVVVAKKTTVSLQQEMVGRLAPYRSADVRARVPGVLQKRVYEEGSDVRKGDQLFVIDPAPLRAALGQAQASLAQANASYANAKASADRARQLLPQKFISKSDYDNALAAERSSAAAIQAAKASVDAAQINLGYATVRAPIDGRAGKQQVTEGALVGQGTATLLTTVDQIDPLYVNFSMSVSELARARGLQSSGKAPQVKVRLPDGTLYERAGELDFSGDIVDPETGSVALRAVLPNPDKQLLPGTFVSFDITLGQVPDAFLVPQVAVQRDAKGAYVLVVGDDGNVARKDVDADRAQGSNWVVTRGLAGGERIIASGLQRAQPGQPAKAEPLQAAPAAAGAQAPAKAPAGEAGDKPQGDDAADKD</sequence>
<reference evidence="9" key="1">
    <citation type="journal article" date="2019" name="Int. J. Syst. Evol. Microbiol.">
        <title>The Global Catalogue of Microorganisms (GCM) 10K type strain sequencing project: providing services to taxonomists for standard genome sequencing and annotation.</title>
        <authorList>
            <consortium name="The Broad Institute Genomics Platform"/>
            <consortium name="The Broad Institute Genome Sequencing Center for Infectious Disease"/>
            <person name="Wu L."/>
            <person name="Ma J."/>
        </authorList>
    </citation>
    <scope>NUCLEOTIDE SEQUENCE [LARGE SCALE GENOMIC DNA]</scope>
    <source>
        <strain evidence="9">JCM 16916</strain>
    </source>
</reference>
<dbReference type="InterPro" id="IPR058625">
    <property type="entry name" value="MdtA-like_BSH"/>
</dbReference>
<gene>
    <name evidence="8" type="ORF">GCM10022229_19190</name>
</gene>